<accession>A0A917KHI6</accession>
<evidence type="ECO:0000313" key="3">
    <source>
        <dbReference type="Proteomes" id="UP000661507"/>
    </source>
</evidence>
<proteinExistence type="predicted"/>
<gene>
    <name evidence="2" type="ORF">GCM10011320_21340</name>
</gene>
<dbReference type="AlphaFoldDB" id="A0A917KHI6"/>
<reference evidence="2" key="1">
    <citation type="journal article" date="2014" name="Int. J. Syst. Evol. Microbiol.">
        <title>Complete genome sequence of Corynebacterium casei LMG S-19264T (=DSM 44701T), isolated from a smear-ripened cheese.</title>
        <authorList>
            <consortium name="US DOE Joint Genome Institute (JGI-PGF)"/>
            <person name="Walter F."/>
            <person name="Albersmeier A."/>
            <person name="Kalinowski J."/>
            <person name="Ruckert C."/>
        </authorList>
    </citation>
    <scope>NUCLEOTIDE SEQUENCE</scope>
    <source>
        <strain evidence="2">CGMCC 1.3617</strain>
    </source>
</reference>
<name>A0A917KHI6_9PROT</name>
<dbReference type="EMBL" id="BMKW01000005">
    <property type="protein sequence ID" value="GGJ13872.1"/>
    <property type="molecule type" value="Genomic_DNA"/>
</dbReference>
<reference evidence="2" key="2">
    <citation type="submission" date="2020-09" db="EMBL/GenBank/DDBJ databases">
        <authorList>
            <person name="Sun Q."/>
            <person name="Zhou Y."/>
        </authorList>
    </citation>
    <scope>NUCLEOTIDE SEQUENCE</scope>
    <source>
        <strain evidence="2">CGMCC 1.3617</strain>
    </source>
</reference>
<evidence type="ECO:0000259" key="1">
    <source>
        <dbReference type="Pfam" id="PF11638"/>
    </source>
</evidence>
<dbReference type="Gene3D" id="3.30.300.180">
    <property type="match status" value="1"/>
</dbReference>
<dbReference type="InterPro" id="IPR024633">
    <property type="entry name" value="DnaA_N_dom"/>
</dbReference>
<sequence length="148" mass="16101">MVCAYPRKAARTDAARAFARALKTGATAEGLTAALQRAAFRADDPQFIPYPATWLNKGHWRDTPATVPAPATAAEPDHPWWPRLSAQISATDFRQWIARLGVVEEAGDEVLLAAPGGFHASHVQQNFGHALRSMFGKRVVITSTPNKD</sequence>
<evidence type="ECO:0000313" key="2">
    <source>
        <dbReference type="EMBL" id="GGJ13872.1"/>
    </source>
</evidence>
<dbReference type="Proteomes" id="UP000661507">
    <property type="component" value="Unassembled WGS sequence"/>
</dbReference>
<comment type="caution">
    <text evidence="2">The sequence shown here is derived from an EMBL/GenBank/DDBJ whole genome shotgun (WGS) entry which is preliminary data.</text>
</comment>
<dbReference type="Pfam" id="PF11638">
    <property type="entry name" value="DnaA_N"/>
    <property type="match status" value="1"/>
</dbReference>
<dbReference type="RefSeq" id="WP_188967040.1">
    <property type="nucleotide sequence ID" value="NZ_BMKW01000005.1"/>
</dbReference>
<protein>
    <recommendedName>
        <fullName evidence="1">DnaA N-terminal domain-containing protein</fullName>
    </recommendedName>
</protein>
<keyword evidence="3" id="KW-1185">Reference proteome</keyword>
<feature type="domain" description="DnaA N-terminal" evidence="1">
    <location>
        <begin position="83"/>
        <end position="135"/>
    </location>
</feature>
<dbReference type="InterPro" id="IPR038454">
    <property type="entry name" value="DnaA_N_sf"/>
</dbReference>
<organism evidence="2 3">
    <name type="scientific">Neoroseomonas lacus</name>
    <dbReference type="NCBI Taxonomy" id="287609"/>
    <lineage>
        <taxon>Bacteria</taxon>
        <taxon>Pseudomonadati</taxon>
        <taxon>Pseudomonadota</taxon>
        <taxon>Alphaproteobacteria</taxon>
        <taxon>Acetobacterales</taxon>
        <taxon>Acetobacteraceae</taxon>
        <taxon>Neoroseomonas</taxon>
    </lineage>
</organism>